<dbReference type="EMBL" id="BDIP01011364">
    <property type="protein sequence ID" value="GIQ93070.1"/>
    <property type="molecule type" value="Genomic_DNA"/>
</dbReference>
<keyword evidence="2" id="KW-1185">Reference proteome</keyword>
<gene>
    <name evidence="1" type="ORF">KIPB_017267</name>
</gene>
<name>A0A9K3DEW7_9EUKA</name>
<sequence length="78" mass="9118">MFELGRWDLAMRTGLISKIVRKGYGLVVAGSVIRWRRPARMFQKVIVHTKVVHQDAQYWFIKQEMASTRGKVMCTAMF</sequence>
<protein>
    <recommendedName>
        <fullName evidence="3">Thioesterase domain-containing protein</fullName>
    </recommendedName>
</protein>
<dbReference type="Gene3D" id="3.10.129.10">
    <property type="entry name" value="Hotdog Thioesterase"/>
    <property type="match status" value="1"/>
</dbReference>
<dbReference type="AlphaFoldDB" id="A0A9K3DEW7"/>
<accession>A0A9K3DEW7</accession>
<organism evidence="1 2">
    <name type="scientific">Kipferlia bialata</name>
    <dbReference type="NCBI Taxonomy" id="797122"/>
    <lineage>
        <taxon>Eukaryota</taxon>
        <taxon>Metamonada</taxon>
        <taxon>Carpediemonas-like organisms</taxon>
        <taxon>Kipferlia</taxon>
    </lineage>
</organism>
<dbReference type="InterPro" id="IPR029069">
    <property type="entry name" value="HotDog_dom_sf"/>
</dbReference>
<evidence type="ECO:0000313" key="2">
    <source>
        <dbReference type="Proteomes" id="UP000265618"/>
    </source>
</evidence>
<comment type="caution">
    <text evidence="1">The sequence shown here is derived from an EMBL/GenBank/DDBJ whole genome shotgun (WGS) entry which is preliminary data.</text>
</comment>
<feature type="non-terminal residue" evidence="1">
    <location>
        <position position="1"/>
    </location>
</feature>
<dbReference type="Proteomes" id="UP000265618">
    <property type="component" value="Unassembled WGS sequence"/>
</dbReference>
<dbReference type="Pfam" id="PF13279">
    <property type="entry name" value="4HBT_2"/>
    <property type="match status" value="1"/>
</dbReference>
<dbReference type="SUPFAM" id="SSF54637">
    <property type="entry name" value="Thioesterase/thiol ester dehydrase-isomerase"/>
    <property type="match status" value="1"/>
</dbReference>
<dbReference type="OrthoDB" id="265761at2759"/>
<evidence type="ECO:0008006" key="3">
    <source>
        <dbReference type="Google" id="ProtNLM"/>
    </source>
</evidence>
<evidence type="ECO:0000313" key="1">
    <source>
        <dbReference type="EMBL" id="GIQ93070.1"/>
    </source>
</evidence>
<proteinExistence type="predicted"/>
<reference evidence="1 2" key="1">
    <citation type="journal article" date="2018" name="PLoS ONE">
        <title>The draft genome of Kipferlia bialata reveals reductive genome evolution in fornicate parasites.</title>
        <authorList>
            <person name="Tanifuji G."/>
            <person name="Takabayashi S."/>
            <person name="Kume K."/>
            <person name="Takagi M."/>
            <person name="Nakayama T."/>
            <person name="Kamikawa R."/>
            <person name="Inagaki Y."/>
            <person name="Hashimoto T."/>
        </authorList>
    </citation>
    <scope>NUCLEOTIDE SEQUENCE [LARGE SCALE GENOMIC DNA]</scope>
    <source>
        <strain evidence="1">NY0173</strain>
    </source>
</reference>